<keyword evidence="4" id="KW-0460">Magnesium</keyword>
<evidence type="ECO:0000313" key="6">
    <source>
        <dbReference type="EMBL" id="PEN12606.1"/>
    </source>
</evidence>
<keyword evidence="2" id="KW-0479">Metal-binding</keyword>
<dbReference type="CDD" id="cd07522">
    <property type="entry name" value="HAD_cN-II"/>
    <property type="match status" value="1"/>
</dbReference>
<dbReference type="NCBIfam" id="TIGR02244">
    <property type="entry name" value="HAD-IG-Ncltidse"/>
    <property type="match status" value="1"/>
</dbReference>
<dbReference type="Gene3D" id="3.40.50.1000">
    <property type="entry name" value="HAD superfamily/HAD-like"/>
    <property type="match status" value="1"/>
</dbReference>
<dbReference type="OrthoDB" id="1488958at2"/>
<dbReference type="EMBL" id="PDEQ01000007">
    <property type="protein sequence ID" value="PEN12606.1"/>
    <property type="molecule type" value="Genomic_DNA"/>
</dbReference>
<evidence type="ECO:0000256" key="3">
    <source>
        <dbReference type="ARBA" id="ARBA00022801"/>
    </source>
</evidence>
<dbReference type="InterPro" id="IPR008380">
    <property type="entry name" value="HAD-SF_hydro_IG_5-nucl"/>
</dbReference>
<accession>A0A2A8CVC8</accession>
<dbReference type="Pfam" id="PF05761">
    <property type="entry name" value="5_nucleotid"/>
    <property type="match status" value="1"/>
</dbReference>
<evidence type="ECO:0000313" key="7">
    <source>
        <dbReference type="Proteomes" id="UP000220102"/>
    </source>
</evidence>
<keyword evidence="3 6" id="KW-0378">Hydrolase</keyword>
<dbReference type="InterPro" id="IPR023214">
    <property type="entry name" value="HAD_sf"/>
</dbReference>
<dbReference type="RefSeq" id="WP_098076968.1">
    <property type="nucleotide sequence ID" value="NZ_PDEQ01000007.1"/>
</dbReference>
<dbReference type="Proteomes" id="UP000220102">
    <property type="component" value="Unassembled WGS sequence"/>
</dbReference>
<keyword evidence="7" id="KW-1185">Reference proteome</keyword>
<dbReference type="GO" id="GO:0008253">
    <property type="term" value="F:5'-nucleotidase activity"/>
    <property type="evidence" value="ECO:0007669"/>
    <property type="project" value="TreeGrafter"/>
</dbReference>
<feature type="coiled-coil region" evidence="5">
    <location>
        <begin position="341"/>
        <end position="375"/>
    </location>
</feature>
<organism evidence="6 7">
    <name type="scientific">Longibacter salinarum</name>
    <dbReference type="NCBI Taxonomy" id="1850348"/>
    <lineage>
        <taxon>Bacteria</taxon>
        <taxon>Pseudomonadati</taxon>
        <taxon>Rhodothermota</taxon>
        <taxon>Rhodothermia</taxon>
        <taxon>Rhodothermales</taxon>
        <taxon>Salisaetaceae</taxon>
        <taxon>Longibacter</taxon>
    </lineage>
</organism>
<dbReference type="SUPFAM" id="SSF56784">
    <property type="entry name" value="HAD-like"/>
    <property type="match status" value="1"/>
</dbReference>
<dbReference type="InterPro" id="IPR036412">
    <property type="entry name" value="HAD-like_sf"/>
</dbReference>
<keyword evidence="5" id="KW-0175">Coiled coil</keyword>
<name>A0A2A8CVC8_9BACT</name>
<comment type="similarity">
    <text evidence="1">Belongs to the 5'(3')-deoxyribonucleotidase family.</text>
</comment>
<gene>
    <name evidence="6" type="ORF">CRI94_13910</name>
</gene>
<dbReference type="PANTHER" id="PTHR12103">
    <property type="entry name" value="5'-NUCLEOTIDASE DOMAIN-CONTAINING"/>
    <property type="match status" value="1"/>
</dbReference>
<reference evidence="6 7" key="1">
    <citation type="submission" date="2017-10" db="EMBL/GenBank/DDBJ databases">
        <title>Draft genome of Longibacter Salinarum.</title>
        <authorList>
            <person name="Goh K.M."/>
            <person name="Shamsir M.S."/>
            <person name="Lim S.W."/>
        </authorList>
    </citation>
    <scope>NUCLEOTIDE SEQUENCE [LARGE SCALE GENOMIC DNA]</scope>
    <source>
        <strain evidence="6 7">KCTC 52045</strain>
    </source>
</reference>
<evidence type="ECO:0000256" key="1">
    <source>
        <dbReference type="ARBA" id="ARBA00009589"/>
    </source>
</evidence>
<proteinExistence type="inferred from homology"/>
<dbReference type="PANTHER" id="PTHR12103:SF22">
    <property type="entry name" value="HAD-SUPERFAMILY HYDROLASE, SUBFAMILY IG, 5'-NUCLEOTIDASE"/>
    <property type="match status" value="1"/>
</dbReference>
<evidence type="ECO:0000256" key="5">
    <source>
        <dbReference type="SAM" id="Coils"/>
    </source>
</evidence>
<sequence>MDASDDVRGLFCNRTLNLRGIQAIGYDMDYTLVHYHMREWEQRAYTFIKEGLLAKGWPIDHLTFEPDLVIRGLVIDTEYGNVVKANRFGYVKRTFHGTEPLGYRQQKEFYQRTLVDLSEARWHFINTLFGISSACMYMQLVDLLDADELEGSMGYHDLYEEVQHTLDEAHMEGRLKQEIINEPSRFVNLDPEMPLALLDQKRAGKKLLLITNSEWDYAQPMLEYAFNEFLPDGMTWRDLFDLSIVGARKPDFFSVRMPAFRVVNDDGLLREHKSGPLKEDCVYVGGNASLVEETLGLRGEEILYIGDHLFVDVNISKKVLRWRTALVVRELEGEIEAFREFSDKQDELTDLMRQKESMEADYSALRLQLQRARDGYGPNSQRPPEVIENEMSGLRDDLVALDERIAPLAKESSRLVNENWGPLLRTGKDKSMFARQVERYADVYTGRVSNFLHHTPFIYLRSHRGSLPHDDAASEDGAYTISTSGYEWDETTAKERG</sequence>
<dbReference type="AlphaFoldDB" id="A0A2A8CVC8"/>
<dbReference type="GO" id="GO:0046872">
    <property type="term" value="F:metal ion binding"/>
    <property type="evidence" value="ECO:0007669"/>
    <property type="project" value="UniProtKB-KW"/>
</dbReference>
<evidence type="ECO:0000256" key="2">
    <source>
        <dbReference type="ARBA" id="ARBA00022723"/>
    </source>
</evidence>
<dbReference type="PIRSF" id="PIRSF017434">
    <property type="entry name" value="Purine_5'-nucleotidase"/>
    <property type="match status" value="1"/>
</dbReference>
<comment type="caution">
    <text evidence="6">The sequence shown here is derived from an EMBL/GenBank/DDBJ whole genome shotgun (WGS) entry which is preliminary data.</text>
</comment>
<protein>
    <submittedName>
        <fullName evidence="6">HAD family hydrolase</fullName>
    </submittedName>
</protein>
<evidence type="ECO:0000256" key="4">
    <source>
        <dbReference type="ARBA" id="ARBA00022842"/>
    </source>
</evidence>
<dbReference type="InterPro" id="IPR016695">
    <property type="entry name" value="Pur_nucleotidase"/>
</dbReference>